<reference evidence="8 9" key="1">
    <citation type="submission" date="2018-11" db="EMBL/GenBank/DDBJ databases">
        <authorList>
            <consortium name="Pathogen Informatics"/>
        </authorList>
    </citation>
    <scope>NUCLEOTIDE SEQUENCE [LARGE SCALE GENOMIC DNA]</scope>
</reference>
<evidence type="ECO:0000256" key="5">
    <source>
        <dbReference type="ARBA" id="ARBA00022898"/>
    </source>
</evidence>
<dbReference type="Pfam" id="PF00155">
    <property type="entry name" value="Aminotran_1_2"/>
    <property type="match status" value="2"/>
</dbReference>
<keyword evidence="9" id="KW-1185">Reference proteome</keyword>
<proteinExistence type="predicted"/>
<dbReference type="Proteomes" id="UP000281553">
    <property type="component" value="Unassembled WGS sequence"/>
</dbReference>
<feature type="domain" description="Aminotransferase class I/classII large" evidence="7">
    <location>
        <begin position="99"/>
        <end position="153"/>
    </location>
</feature>
<dbReference type="AlphaFoldDB" id="A0A3P6T9Q2"/>
<evidence type="ECO:0000256" key="6">
    <source>
        <dbReference type="ARBA" id="ARBA00024016"/>
    </source>
</evidence>
<dbReference type="OrthoDB" id="2414662at2759"/>
<keyword evidence="3" id="KW-0032">Aminotransferase</keyword>
<name>A0A3P6T9Q2_DIBLA</name>
<evidence type="ECO:0000256" key="1">
    <source>
        <dbReference type="ARBA" id="ARBA00001933"/>
    </source>
</evidence>
<comment type="cofactor">
    <cofactor evidence="1">
        <name>pyridoxal 5'-phosphate</name>
        <dbReference type="ChEBI" id="CHEBI:597326"/>
    </cofactor>
</comment>
<gene>
    <name evidence="8" type="ORF">DILT_LOCUS3273</name>
</gene>
<dbReference type="InterPro" id="IPR015422">
    <property type="entry name" value="PyrdxlP-dep_Trfase_small"/>
</dbReference>
<keyword evidence="5" id="KW-0663">Pyridoxal phosphate</keyword>
<dbReference type="GO" id="GO:0030170">
    <property type="term" value="F:pyridoxal phosphate binding"/>
    <property type="evidence" value="ECO:0007669"/>
    <property type="project" value="InterPro"/>
</dbReference>
<keyword evidence="4" id="KW-0808">Transferase</keyword>
<dbReference type="FunFam" id="3.90.1150.10:FF:000141">
    <property type="entry name" value="Kynurenine--oxoglutarate transaminase 1"/>
    <property type="match status" value="1"/>
</dbReference>
<evidence type="ECO:0000256" key="4">
    <source>
        <dbReference type="ARBA" id="ARBA00022679"/>
    </source>
</evidence>
<dbReference type="InterPro" id="IPR004839">
    <property type="entry name" value="Aminotransferase_I/II_large"/>
</dbReference>
<dbReference type="CDD" id="cd00609">
    <property type="entry name" value="AAT_like"/>
    <property type="match status" value="1"/>
</dbReference>
<evidence type="ECO:0000313" key="8">
    <source>
        <dbReference type="EMBL" id="VDK81767.1"/>
    </source>
</evidence>
<evidence type="ECO:0000256" key="2">
    <source>
        <dbReference type="ARBA" id="ARBA00012751"/>
    </source>
</evidence>
<dbReference type="Gene3D" id="3.40.640.10">
    <property type="entry name" value="Type I PLP-dependent aspartate aminotransferase-like (Major domain)"/>
    <property type="match status" value="1"/>
</dbReference>
<evidence type="ECO:0000259" key="7">
    <source>
        <dbReference type="Pfam" id="PF00155"/>
    </source>
</evidence>
<organism evidence="8 9">
    <name type="scientific">Dibothriocephalus latus</name>
    <name type="common">Fish tapeworm</name>
    <name type="synonym">Diphyllobothrium latum</name>
    <dbReference type="NCBI Taxonomy" id="60516"/>
    <lineage>
        <taxon>Eukaryota</taxon>
        <taxon>Metazoa</taxon>
        <taxon>Spiralia</taxon>
        <taxon>Lophotrochozoa</taxon>
        <taxon>Platyhelminthes</taxon>
        <taxon>Cestoda</taxon>
        <taxon>Eucestoda</taxon>
        <taxon>Diphyllobothriidea</taxon>
        <taxon>Diphyllobothriidae</taxon>
        <taxon>Dibothriocephalus</taxon>
    </lineage>
</organism>
<comment type="pathway">
    <text evidence="6">Amino-acid degradation; L-kynurenine degradation; kynurenate from L-kynurenine: step 1/2.</text>
</comment>
<dbReference type="EMBL" id="UYRU01043399">
    <property type="protein sequence ID" value="VDK81767.1"/>
    <property type="molecule type" value="Genomic_DNA"/>
</dbReference>
<dbReference type="InterPro" id="IPR015424">
    <property type="entry name" value="PyrdxlP-dep_Trfase"/>
</dbReference>
<feature type="domain" description="Aminotransferase class I/classII large" evidence="7">
    <location>
        <begin position="228"/>
        <end position="340"/>
    </location>
</feature>
<protein>
    <recommendedName>
        <fullName evidence="2">kynurenine--oxoglutarate transaminase</fullName>
        <ecNumber evidence="2">2.6.1.7</ecNumber>
    </recommendedName>
</protein>
<dbReference type="EC" id="2.6.1.7" evidence="2"/>
<dbReference type="InterPro" id="IPR015421">
    <property type="entry name" value="PyrdxlP-dep_Trfase_major"/>
</dbReference>
<dbReference type="GO" id="GO:0005739">
    <property type="term" value="C:mitochondrion"/>
    <property type="evidence" value="ECO:0007669"/>
    <property type="project" value="TreeGrafter"/>
</dbReference>
<dbReference type="PANTHER" id="PTHR43807:SF20">
    <property type="entry name" value="FI04487P"/>
    <property type="match status" value="1"/>
</dbReference>
<accession>A0A3P6T9Q2</accession>
<evidence type="ECO:0000313" key="9">
    <source>
        <dbReference type="Proteomes" id="UP000281553"/>
    </source>
</evidence>
<dbReference type="Gene3D" id="3.90.1150.10">
    <property type="entry name" value="Aspartate Aminotransferase, domain 1"/>
    <property type="match status" value="1"/>
</dbReference>
<sequence>MDPNLNGRRRAFKKSSPEALLSLLNVLFIKRIFSKRTHCCFQGFPDYMANKEILKNLRTTTNDDVSPFLHQYARAAGHPRFVNALAKLLEHRVRHDPAVFSVEELKKIADICIRHNLICLADEVYEWLVFPPKKHYKIVTGWKIGWTVGPERYISAMQIIQQNTVYTCATPLQVSSTIHSHAGLLYCFLFAMRLQHWVFFHCLSVLFFPQEALAITIEHELPLLGTEKSFFHQITQDIMRKSQRIADALKKVGMPAIIPQAGYFLLASIEKMPLPENSTQSGEKQTKDVAFNEWMMINKGVAAVPPTVFCCQKHQQLFENYLRFCIIKDDATIDKFVERLNNW</sequence>
<dbReference type="InterPro" id="IPR051326">
    <property type="entry name" value="Kynurenine-oxoglutarate_AT"/>
</dbReference>
<dbReference type="SUPFAM" id="SSF53383">
    <property type="entry name" value="PLP-dependent transferases"/>
    <property type="match status" value="1"/>
</dbReference>
<dbReference type="PANTHER" id="PTHR43807">
    <property type="entry name" value="FI04487P"/>
    <property type="match status" value="1"/>
</dbReference>
<dbReference type="GO" id="GO:0016212">
    <property type="term" value="F:kynurenine-oxoglutarate transaminase activity"/>
    <property type="evidence" value="ECO:0007669"/>
    <property type="project" value="UniProtKB-EC"/>
</dbReference>
<evidence type="ECO:0000256" key="3">
    <source>
        <dbReference type="ARBA" id="ARBA00022576"/>
    </source>
</evidence>